<comment type="similarity">
    <text evidence="2">Belongs to the fatty acid desaturase type 1 family. AlkB subfamily.</text>
</comment>
<feature type="transmembrane region" description="Helical" evidence="12">
    <location>
        <begin position="194"/>
        <end position="214"/>
    </location>
</feature>
<keyword evidence="9" id="KW-0408">Iron</keyword>
<keyword evidence="10" id="KW-0503">Monooxygenase</keyword>
<comment type="subcellular location">
    <subcellularLocation>
        <location evidence="1">Cell inner membrane</location>
        <topology evidence="1">Multi-pass membrane protein</topology>
    </subcellularLocation>
</comment>
<keyword evidence="4" id="KW-0997">Cell inner membrane</keyword>
<protein>
    <recommendedName>
        <fullName evidence="13">Fatty acid desaturase domain-containing protein</fullName>
    </recommendedName>
</protein>
<keyword evidence="6" id="KW-0479">Metal-binding</keyword>
<dbReference type="GO" id="GO:0005886">
    <property type="term" value="C:plasma membrane"/>
    <property type="evidence" value="ECO:0007669"/>
    <property type="project" value="UniProtKB-SubCell"/>
</dbReference>
<evidence type="ECO:0000256" key="12">
    <source>
        <dbReference type="SAM" id="Phobius"/>
    </source>
</evidence>
<keyword evidence="3" id="KW-1003">Cell membrane</keyword>
<dbReference type="PANTHER" id="PTHR38674:SF1">
    <property type="entry name" value="ALKANE 1-MONOOXYGENASE 1"/>
    <property type="match status" value="1"/>
</dbReference>
<evidence type="ECO:0000256" key="11">
    <source>
        <dbReference type="ARBA" id="ARBA00023136"/>
    </source>
</evidence>
<evidence type="ECO:0000256" key="4">
    <source>
        <dbReference type="ARBA" id="ARBA00022519"/>
    </source>
</evidence>
<keyword evidence="5 12" id="KW-0812">Transmembrane</keyword>
<evidence type="ECO:0000256" key="1">
    <source>
        <dbReference type="ARBA" id="ARBA00004429"/>
    </source>
</evidence>
<dbReference type="InterPro" id="IPR005804">
    <property type="entry name" value="FA_desaturase_dom"/>
</dbReference>
<feature type="domain" description="Fatty acid desaturase" evidence="13">
    <location>
        <begin position="96"/>
        <end position="304"/>
    </location>
</feature>
<evidence type="ECO:0000256" key="5">
    <source>
        <dbReference type="ARBA" id="ARBA00022692"/>
    </source>
</evidence>
<keyword evidence="7 12" id="KW-1133">Transmembrane helix</keyword>
<dbReference type="Proteomes" id="UP000183615">
    <property type="component" value="Unassembled WGS sequence"/>
</dbReference>
<feature type="transmembrane region" description="Helical" evidence="12">
    <location>
        <begin position="220"/>
        <end position="239"/>
    </location>
</feature>
<dbReference type="GO" id="GO:0004497">
    <property type="term" value="F:monooxygenase activity"/>
    <property type="evidence" value="ECO:0007669"/>
    <property type="project" value="UniProtKB-KW"/>
</dbReference>
<proteinExistence type="inferred from homology"/>
<gene>
    <name evidence="14" type="ORF">BET99_04730</name>
</gene>
<dbReference type="GO" id="GO:0046872">
    <property type="term" value="F:metal ion binding"/>
    <property type="evidence" value="ECO:0007669"/>
    <property type="project" value="UniProtKB-KW"/>
</dbReference>
<evidence type="ECO:0000256" key="2">
    <source>
        <dbReference type="ARBA" id="ARBA00010823"/>
    </source>
</evidence>
<evidence type="ECO:0000313" key="15">
    <source>
        <dbReference type="Proteomes" id="UP000183615"/>
    </source>
</evidence>
<evidence type="ECO:0000256" key="7">
    <source>
        <dbReference type="ARBA" id="ARBA00022989"/>
    </source>
</evidence>
<dbReference type="EMBL" id="MIYZ01000018">
    <property type="protein sequence ID" value="OIR22303.1"/>
    <property type="molecule type" value="Genomic_DNA"/>
</dbReference>
<name>A0A1J5TMY4_9ARCH</name>
<keyword evidence="8" id="KW-0560">Oxidoreductase</keyword>
<reference evidence="14 15" key="1">
    <citation type="submission" date="2016-08" db="EMBL/GenBank/DDBJ databases">
        <title>New Insights into Marine Group III Euryarchaeota, from dark to light.</title>
        <authorList>
            <person name="Haro-Moreno J.M."/>
            <person name="Rodriguez-Valera F."/>
            <person name="Lopez-Garcia P."/>
            <person name="Moreira D."/>
            <person name="Martin-Cuadrado A.B."/>
        </authorList>
    </citation>
    <scope>NUCLEOTIDE SEQUENCE [LARGE SCALE GENOMIC DNA]</scope>
    <source>
        <strain evidence="14">CG-Epi2</strain>
    </source>
</reference>
<sequence>MSGITFKPLYFLSLAIPFSVIFGNYFGGLYVGASVFLGLVIFPLLDLLWGKGLDENPEDASPFFFDFILYSHVFLQFIALGTFFYFVMSEPGSSLLILATLSTGLSTGISGIVVAHELIHRKGIPKYCGYLLLWSATYMHFESEHVQGHHKYVGTDLDPASARANEGLQYFFLRTVPQQFFSSWKIASKRSNSVIFHSAALFLLIEISTLLVLYFLFGSLIFFAFLGQCLVAIYLLEYVNYIRHWGLRREAKDRITPQTSWQSNARLSRYVLVELTRHADHHLFANRPYQSLRSYEDAPNLPTGYFGCFYLALLPPLWKKVMTPRLP</sequence>
<keyword evidence="11 12" id="KW-0472">Membrane</keyword>
<dbReference type="PANTHER" id="PTHR38674">
    <property type="entry name" value="ALKANE 1-MONOOXYGENASE 1"/>
    <property type="match status" value="1"/>
</dbReference>
<dbReference type="InterPro" id="IPR033885">
    <property type="entry name" value="AlkB/XylM"/>
</dbReference>
<evidence type="ECO:0000256" key="8">
    <source>
        <dbReference type="ARBA" id="ARBA00023002"/>
    </source>
</evidence>
<dbReference type="AlphaFoldDB" id="A0A1J5TMY4"/>
<evidence type="ECO:0000313" key="14">
    <source>
        <dbReference type="EMBL" id="OIR22303.1"/>
    </source>
</evidence>
<feature type="transmembrane region" description="Helical" evidence="12">
    <location>
        <begin position="94"/>
        <end position="115"/>
    </location>
</feature>
<accession>A0A1J5TMY4</accession>
<dbReference type="GO" id="GO:0006629">
    <property type="term" value="P:lipid metabolic process"/>
    <property type="evidence" value="ECO:0007669"/>
    <property type="project" value="InterPro"/>
</dbReference>
<comment type="caution">
    <text evidence="14">The sequence shown here is derived from an EMBL/GenBank/DDBJ whole genome shotgun (WGS) entry which is preliminary data.</text>
</comment>
<dbReference type="CDD" id="cd03512">
    <property type="entry name" value="Alkane-hydroxylase"/>
    <property type="match status" value="1"/>
</dbReference>
<evidence type="ECO:0000256" key="9">
    <source>
        <dbReference type="ARBA" id="ARBA00023004"/>
    </source>
</evidence>
<evidence type="ECO:0000259" key="13">
    <source>
        <dbReference type="Pfam" id="PF00487"/>
    </source>
</evidence>
<feature type="transmembrane region" description="Helical" evidence="12">
    <location>
        <begin position="63"/>
        <end position="88"/>
    </location>
</feature>
<evidence type="ECO:0000256" key="10">
    <source>
        <dbReference type="ARBA" id="ARBA00023033"/>
    </source>
</evidence>
<evidence type="ECO:0000256" key="3">
    <source>
        <dbReference type="ARBA" id="ARBA00022475"/>
    </source>
</evidence>
<dbReference type="Pfam" id="PF00487">
    <property type="entry name" value="FA_desaturase"/>
    <property type="match status" value="1"/>
</dbReference>
<evidence type="ECO:0000256" key="6">
    <source>
        <dbReference type="ARBA" id="ARBA00022723"/>
    </source>
</evidence>
<organism evidence="14 15">
    <name type="scientific">Marine Group III euryarchaeote CG-Epi2</name>
    <dbReference type="NCBI Taxonomy" id="1888996"/>
    <lineage>
        <taxon>Archaea</taxon>
        <taxon>Methanobacteriati</taxon>
        <taxon>Thermoplasmatota</taxon>
        <taxon>Thermoplasmata</taxon>
        <taxon>Candidatus Thermoprofundales</taxon>
    </lineage>
</organism>